<name>A0ABT5J4A4_RHOTP</name>
<reference evidence="3" key="2">
    <citation type="submission" date="2023-02" db="EMBL/GenBank/DDBJ databases">
        <authorList>
            <person name="Rayyan A."/>
            <person name="Meyer T."/>
            <person name="Kyndt J.A."/>
        </authorList>
    </citation>
    <scope>NUCLEOTIDE SEQUENCE</scope>
    <source>
        <strain evidence="3">DSM 9987</strain>
    </source>
</reference>
<dbReference type="PANTHER" id="PTHR13696:SF52">
    <property type="entry name" value="PARA FAMILY PROTEIN CT_582"/>
    <property type="match status" value="1"/>
</dbReference>
<comment type="caution">
    <text evidence="3">The sequence shown here is derived from an EMBL/GenBank/DDBJ whole genome shotgun (WGS) entry which is preliminary data.</text>
</comment>
<protein>
    <submittedName>
        <fullName evidence="3">ParA family protein</fullName>
    </submittedName>
</protein>
<keyword evidence="4" id="KW-1185">Reference proteome</keyword>
<evidence type="ECO:0000313" key="3">
    <source>
        <dbReference type="EMBL" id="MDC7784251.1"/>
    </source>
</evidence>
<dbReference type="SUPFAM" id="SSF52540">
    <property type="entry name" value="P-loop containing nucleoside triphosphate hydrolases"/>
    <property type="match status" value="1"/>
</dbReference>
<feature type="domain" description="AAA" evidence="2">
    <location>
        <begin position="22"/>
        <end position="202"/>
    </location>
</feature>
<dbReference type="RefSeq" id="WP_272775098.1">
    <property type="nucleotide sequence ID" value="NZ_JAQQLI010000001.1"/>
</dbReference>
<reference evidence="3" key="1">
    <citation type="journal article" date="2023" name="Microbiol Resour">
        <title>Genome Sequences of Rhodoplanes serenus and Two Thermotolerant Strains, Rhodoplanes tepidamans and 'Rhodoplanes cryptolactis,' Further Refine the Genus.</title>
        <authorList>
            <person name="Rayyan A.A."/>
            <person name="Kyndt J.A."/>
        </authorList>
    </citation>
    <scope>NUCLEOTIDE SEQUENCE</scope>
    <source>
        <strain evidence="3">DSM 9987</strain>
    </source>
</reference>
<dbReference type="Gene3D" id="3.40.50.300">
    <property type="entry name" value="P-loop containing nucleotide triphosphate hydrolases"/>
    <property type="match status" value="1"/>
</dbReference>
<dbReference type="CDD" id="cd02042">
    <property type="entry name" value="ParAB_family"/>
    <property type="match status" value="1"/>
</dbReference>
<dbReference type="InterPro" id="IPR050678">
    <property type="entry name" value="DNA_Partitioning_ATPase"/>
</dbReference>
<sequence length="286" mass="30771">MFDQGSGEVVPFPGGDDAPRPRVLAIANQKGGVGKTTTAINLGTALAATGEEVLVIDLDPQGNASTGLGIDHKSREVSTYDVLTGEALLRTIIRDTAVPRLAIAPSTLDLAGLELEIGQERDRAFRLRDAVTALNADPTEPPFTYVLVDCPPSLNLLTINAMTAADAILVPLQCEFFALEGLSQLLKTVDQVKSSLNPELTIHGIVLTMYDARNNLSGQVVADVREFMGEKVYETVIPRNVRVSEAPSYGKPVLVYDLKCAGSEAYLRLATEVIQREKRLTERLAG</sequence>
<dbReference type="EMBL" id="JAQQLI010000001">
    <property type="protein sequence ID" value="MDC7784251.1"/>
    <property type="molecule type" value="Genomic_DNA"/>
</dbReference>
<evidence type="ECO:0000256" key="1">
    <source>
        <dbReference type="SAM" id="MobiDB-lite"/>
    </source>
</evidence>
<dbReference type="InterPro" id="IPR027417">
    <property type="entry name" value="P-loop_NTPase"/>
</dbReference>
<organism evidence="3 4">
    <name type="scientific">Rhodoplanes tepidamans</name>
    <name type="common">Rhodoplanes cryptolactis</name>
    <dbReference type="NCBI Taxonomy" id="200616"/>
    <lineage>
        <taxon>Bacteria</taxon>
        <taxon>Pseudomonadati</taxon>
        <taxon>Pseudomonadota</taxon>
        <taxon>Alphaproteobacteria</taxon>
        <taxon>Hyphomicrobiales</taxon>
        <taxon>Nitrobacteraceae</taxon>
        <taxon>Rhodoplanes</taxon>
    </lineage>
</organism>
<gene>
    <name evidence="3" type="ORF">PQJ73_01010</name>
</gene>
<dbReference type="Proteomes" id="UP001165652">
    <property type="component" value="Unassembled WGS sequence"/>
</dbReference>
<dbReference type="PANTHER" id="PTHR13696">
    <property type="entry name" value="P-LOOP CONTAINING NUCLEOSIDE TRIPHOSPHATE HYDROLASE"/>
    <property type="match status" value="1"/>
</dbReference>
<accession>A0ABT5J4A4</accession>
<feature type="region of interest" description="Disordered" evidence="1">
    <location>
        <begin position="1"/>
        <end position="20"/>
    </location>
</feature>
<dbReference type="Pfam" id="PF13614">
    <property type="entry name" value="AAA_31"/>
    <property type="match status" value="1"/>
</dbReference>
<proteinExistence type="predicted"/>
<evidence type="ECO:0000259" key="2">
    <source>
        <dbReference type="Pfam" id="PF13614"/>
    </source>
</evidence>
<evidence type="ECO:0000313" key="4">
    <source>
        <dbReference type="Proteomes" id="UP001165652"/>
    </source>
</evidence>
<dbReference type="InterPro" id="IPR025669">
    <property type="entry name" value="AAA_dom"/>
</dbReference>